<feature type="region of interest" description="Disordered" evidence="1">
    <location>
        <begin position="1"/>
        <end position="24"/>
    </location>
</feature>
<evidence type="ECO:0000256" key="1">
    <source>
        <dbReference type="SAM" id="MobiDB-lite"/>
    </source>
</evidence>
<gene>
    <name evidence="2" type="ORF">GB883_17140</name>
</gene>
<name>A0A7J5UKI9_9MICO</name>
<feature type="non-terminal residue" evidence="2">
    <location>
        <position position="50"/>
    </location>
</feature>
<keyword evidence="3" id="KW-1185">Reference proteome</keyword>
<proteinExistence type="predicted"/>
<dbReference type="EMBL" id="WHJE01000115">
    <property type="protein sequence ID" value="KAE8762877.1"/>
    <property type="molecule type" value="Genomic_DNA"/>
</dbReference>
<sequence>MSSPAAAARPGTVPPGTPARTAPLLLRRVRLVPVAPRAGHTPAPAAPDAP</sequence>
<dbReference type="AlphaFoldDB" id="A0A7J5UKI9"/>
<accession>A0A7J5UKI9</accession>
<dbReference type="Proteomes" id="UP000451860">
    <property type="component" value="Unassembled WGS sequence"/>
</dbReference>
<comment type="caution">
    <text evidence="2">The sequence shown here is derived from an EMBL/GenBank/DDBJ whole genome shotgun (WGS) entry which is preliminary data.</text>
</comment>
<organism evidence="2 3">
    <name type="scientific">Georgenia thermotolerans</name>
    <dbReference type="NCBI Taxonomy" id="527326"/>
    <lineage>
        <taxon>Bacteria</taxon>
        <taxon>Bacillati</taxon>
        <taxon>Actinomycetota</taxon>
        <taxon>Actinomycetes</taxon>
        <taxon>Micrococcales</taxon>
        <taxon>Bogoriellaceae</taxon>
        <taxon>Georgenia</taxon>
    </lineage>
</organism>
<protein>
    <submittedName>
        <fullName evidence="2">Uncharacterized protein</fullName>
    </submittedName>
</protein>
<reference evidence="2 3" key="1">
    <citation type="submission" date="2019-10" db="EMBL/GenBank/DDBJ databases">
        <title>Georgenia wutianyii sp. nov. and Georgenia yuyongxinii sp. nov. isolated from plateau pika (Ochotona curzoniae) in the Qinghai-Tibet plateau of China.</title>
        <authorList>
            <person name="Tian Z."/>
        </authorList>
    </citation>
    <scope>NUCLEOTIDE SEQUENCE [LARGE SCALE GENOMIC DNA]</scope>
    <source>
        <strain evidence="2 3">DSM 21501</strain>
    </source>
</reference>
<evidence type="ECO:0000313" key="3">
    <source>
        <dbReference type="Proteomes" id="UP000451860"/>
    </source>
</evidence>
<evidence type="ECO:0000313" key="2">
    <source>
        <dbReference type="EMBL" id="KAE8762877.1"/>
    </source>
</evidence>